<organism evidence="1 2">
    <name type="scientific">Glaciecola nitratireducens (strain JCM 12485 / KCTC 12276 / FR1064)</name>
    <dbReference type="NCBI Taxonomy" id="1085623"/>
    <lineage>
        <taxon>Bacteria</taxon>
        <taxon>Pseudomonadati</taxon>
        <taxon>Pseudomonadota</taxon>
        <taxon>Gammaproteobacteria</taxon>
        <taxon>Alteromonadales</taxon>
        <taxon>Alteromonadaceae</taxon>
        <taxon>Brumicola</taxon>
    </lineage>
</organism>
<dbReference type="KEGG" id="gni:GNIT_1540"/>
<dbReference type="HOGENOM" id="CLU_3153320_0_0_6"/>
<accession>G4QGM1</accession>
<evidence type="ECO:0000313" key="2">
    <source>
        <dbReference type="Proteomes" id="UP000009282"/>
    </source>
</evidence>
<dbReference type="Proteomes" id="UP000009282">
    <property type="component" value="Chromosome"/>
</dbReference>
<name>G4QGM1_GLANF</name>
<dbReference type="EMBL" id="CP003060">
    <property type="protein sequence ID" value="AEP29658.1"/>
    <property type="molecule type" value="Genomic_DNA"/>
</dbReference>
<dbReference type="AlphaFoldDB" id="G4QGM1"/>
<proteinExistence type="predicted"/>
<protein>
    <submittedName>
        <fullName evidence="1">Uncharacterized protein</fullName>
    </submittedName>
</protein>
<evidence type="ECO:0000313" key="1">
    <source>
        <dbReference type="EMBL" id="AEP29658.1"/>
    </source>
</evidence>
<keyword evidence="2" id="KW-1185">Reference proteome</keyword>
<gene>
    <name evidence="1" type="ordered locus">GNIT_1540</name>
</gene>
<reference evidence="1 2" key="1">
    <citation type="journal article" date="2011" name="J. Bacteriol.">
        <title>Complete genome sequence of seawater bacterium Glaciecola nitratireducens FR1064T.</title>
        <authorList>
            <person name="Bian F."/>
            <person name="Qin Q.L."/>
            <person name="Xie B.B."/>
            <person name="Shu Y.L."/>
            <person name="Zhang X.Y."/>
            <person name="Yu Y."/>
            <person name="Chen B."/>
            <person name="Chen X.L."/>
            <person name="Zhou B.C."/>
            <person name="Zhang Y.Z."/>
        </authorList>
    </citation>
    <scope>NUCLEOTIDE SEQUENCE [LARGE SCALE GENOMIC DNA]</scope>
    <source>
        <strain evidence="2">JCM 12485 / KCTC 12276 / FR1064</strain>
    </source>
</reference>
<sequence>MAKKILERRWRILLPKGKTKKVNLSEYHQSAYFTMPATHCSFEAARTL</sequence>